<comment type="caution">
    <text evidence="2">The sequence shown here is derived from an EMBL/GenBank/DDBJ whole genome shotgun (WGS) entry which is preliminary data.</text>
</comment>
<protein>
    <submittedName>
        <fullName evidence="2">Uncharacterized protein</fullName>
    </submittedName>
</protein>
<dbReference type="EMBL" id="AMZH03017219">
    <property type="protein sequence ID" value="RRT43354.1"/>
    <property type="molecule type" value="Genomic_DNA"/>
</dbReference>
<evidence type="ECO:0000313" key="2">
    <source>
        <dbReference type="EMBL" id="RRT43354.1"/>
    </source>
</evidence>
<dbReference type="AlphaFoldDB" id="A0A426XV92"/>
<organism evidence="2 3">
    <name type="scientific">Ensete ventricosum</name>
    <name type="common">Abyssinian banana</name>
    <name type="synonym">Musa ensete</name>
    <dbReference type="NCBI Taxonomy" id="4639"/>
    <lineage>
        <taxon>Eukaryota</taxon>
        <taxon>Viridiplantae</taxon>
        <taxon>Streptophyta</taxon>
        <taxon>Embryophyta</taxon>
        <taxon>Tracheophyta</taxon>
        <taxon>Spermatophyta</taxon>
        <taxon>Magnoliopsida</taxon>
        <taxon>Liliopsida</taxon>
        <taxon>Zingiberales</taxon>
        <taxon>Musaceae</taxon>
        <taxon>Ensete</taxon>
    </lineage>
</organism>
<proteinExistence type="predicted"/>
<dbReference type="Proteomes" id="UP000287651">
    <property type="component" value="Unassembled WGS sequence"/>
</dbReference>
<feature type="compositionally biased region" description="Polar residues" evidence="1">
    <location>
        <begin position="51"/>
        <end position="60"/>
    </location>
</feature>
<feature type="region of interest" description="Disordered" evidence="1">
    <location>
        <begin position="49"/>
        <end position="81"/>
    </location>
</feature>
<name>A0A426XV92_ENSVE</name>
<accession>A0A426XV92</accession>
<evidence type="ECO:0000313" key="3">
    <source>
        <dbReference type="Proteomes" id="UP000287651"/>
    </source>
</evidence>
<reference evidence="2 3" key="1">
    <citation type="journal article" date="2014" name="Agronomy (Basel)">
        <title>A Draft Genome Sequence for Ensete ventricosum, the Drought-Tolerant Tree Against Hunger.</title>
        <authorList>
            <person name="Harrison J."/>
            <person name="Moore K.A."/>
            <person name="Paszkiewicz K."/>
            <person name="Jones T."/>
            <person name="Grant M."/>
            <person name="Ambacheew D."/>
            <person name="Muzemil S."/>
            <person name="Studholme D.J."/>
        </authorList>
    </citation>
    <scope>NUCLEOTIDE SEQUENCE [LARGE SCALE GENOMIC DNA]</scope>
</reference>
<sequence length="101" mass="10662">MACVSGCAYLTYNPRVDVSGADTAPIKSMHQVVPPRARVGSTPDILCTATGDRTTGSHPSLPTRGEETAGNRGKPSVAALGAGDFSEMRQFSAPIKLQMRW</sequence>
<gene>
    <name evidence="2" type="ORF">B296_00044886</name>
</gene>
<evidence type="ECO:0000256" key="1">
    <source>
        <dbReference type="SAM" id="MobiDB-lite"/>
    </source>
</evidence>